<organism evidence="2 3">
    <name type="scientific">Methanoregula formicica (strain DSM 22288 / NBRC 105244 / SMSP)</name>
    <dbReference type="NCBI Taxonomy" id="593750"/>
    <lineage>
        <taxon>Archaea</taxon>
        <taxon>Methanobacteriati</taxon>
        <taxon>Methanobacteriota</taxon>
        <taxon>Stenosarchaea group</taxon>
        <taxon>Methanomicrobia</taxon>
        <taxon>Methanomicrobiales</taxon>
        <taxon>Methanoregulaceae</taxon>
        <taxon>Methanoregula</taxon>
    </lineage>
</organism>
<dbReference type="eggNOG" id="arCOG04347">
    <property type="taxonomic scope" value="Archaea"/>
</dbReference>
<dbReference type="GO" id="GO:0008168">
    <property type="term" value="F:methyltransferase activity"/>
    <property type="evidence" value="ECO:0007669"/>
    <property type="project" value="UniProtKB-KW"/>
</dbReference>
<dbReference type="Proteomes" id="UP000010824">
    <property type="component" value="Chromosome"/>
</dbReference>
<dbReference type="Pfam" id="PF08242">
    <property type="entry name" value="Methyltransf_12"/>
    <property type="match status" value="1"/>
</dbReference>
<dbReference type="CDD" id="cd02440">
    <property type="entry name" value="AdoMet_MTases"/>
    <property type="match status" value="1"/>
</dbReference>
<reference evidence="2 3" key="2">
    <citation type="journal article" date="2014" name="Genome Announc.">
        <title>Complete Genome Sequence of Methanoregula formicica SMSPT, a Mesophilic Hydrogenotrophic Methanogen Isolated from a Methanogenic Upflow Anaerobic Sludge Blanket Reactor.</title>
        <authorList>
            <person name="Yamamoto K."/>
            <person name="Tamaki H."/>
            <person name="Cadillo-Quiroz H."/>
            <person name="Imachi H."/>
            <person name="Kyrpides N."/>
            <person name="Woyke T."/>
            <person name="Goodwin L."/>
            <person name="Zinder S.H."/>
            <person name="Kamagata Y."/>
            <person name="Liu W.T."/>
        </authorList>
    </citation>
    <scope>NUCLEOTIDE SEQUENCE [LARGE SCALE GENOMIC DNA]</scope>
    <source>
        <strain evidence="3">DSM 22288 / NBRC 105244 / SMSP</strain>
    </source>
</reference>
<feature type="domain" description="Methyltransferase type 12" evidence="1">
    <location>
        <begin position="302"/>
        <end position="390"/>
    </location>
</feature>
<dbReference type="OrthoDB" id="147504at2157"/>
<dbReference type="InterPro" id="IPR013217">
    <property type="entry name" value="Methyltransf_12"/>
</dbReference>
<dbReference type="eggNOG" id="arCOG03850">
    <property type="taxonomic scope" value="Archaea"/>
</dbReference>
<dbReference type="InterPro" id="IPR029063">
    <property type="entry name" value="SAM-dependent_MTases_sf"/>
</dbReference>
<dbReference type="STRING" id="593750.Metfor_0433"/>
<dbReference type="EMBL" id="CP003167">
    <property type="protein sequence ID" value="AGB01506.1"/>
    <property type="molecule type" value="Genomic_DNA"/>
</dbReference>
<gene>
    <name evidence="2" type="ordered locus">Metfor_0433</name>
</gene>
<evidence type="ECO:0000313" key="2">
    <source>
        <dbReference type="EMBL" id="AGB01506.1"/>
    </source>
</evidence>
<keyword evidence="2" id="KW-0489">Methyltransferase</keyword>
<dbReference type="InParanoid" id="L0HCH0"/>
<dbReference type="HOGENOM" id="CLU_543610_0_0_2"/>
<dbReference type="RefSeq" id="WP_015284470.1">
    <property type="nucleotide sequence ID" value="NC_019943.1"/>
</dbReference>
<sequence length="501" mass="58245">MIAETCKTIELEKSLSNIELFEEFDLTDGHPWVSNINSNHANYYNCLYKIANREKPRRILELGTAFGLSAATMLKASPNIELFVSLDLGIYGEQLGFSQNNIDFARTRIHQWCCHRKIPLNRIRFYRANSQPGVVGDNENFGVEIRKWYDIPDLVRLLTHYEFDVIFVDGKHTDDGLYNDFVTVWQLLRDGGLIICDDLHDEKTYGKIFSWAGQTLESFHRFTNEHKAEIDDQYIWNYPRVMPMDYTGLRPFGLIRKKKRMILELTKKWFDFFNKQESLAIIQARQDHLASLGLDLSYKSVLEVGCGIGKDTCFFEKLGCTIHSTDSRPENVAEYLRRRPDRKGFVDIVDLNCSNSHVKFGKFNIVYCYGTLHQLENPSQCLKELSKNCKDLFLLETCVNSLDNGNINSVYADDQGEDKPFNEIKCRPARDWIMQELKKYYPYVYCTRTQPAHSDYPIIWPANREEFINTRCVFVASKRVLCHPTLIPDIPQSQGRLEPII</sequence>
<name>L0HCH0_METFS</name>
<dbReference type="GO" id="GO:0032259">
    <property type="term" value="P:methylation"/>
    <property type="evidence" value="ECO:0007669"/>
    <property type="project" value="UniProtKB-KW"/>
</dbReference>
<dbReference type="Gene3D" id="3.40.50.150">
    <property type="entry name" value="Vaccinia Virus protein VP39"/>
    <property type="match status" value="2"/>
</dbReference>
<keyword evidence="3" id="KW-1185">Reference proteome</keyword>
<dbReference type="KEGG" id="mfo:Metfor_0433"/>
<dbReference type="Pfam" id="PF13578">
    <property type="entry name" value="Methyltransf_24"/>
    <property type="match status" value="1"/>
</dbReference>
<keyword evidence="2" id="KW-0808">Transferase</keyword>
<dbReference type="AlphaFoldDB" id="L0HCH0"/>
<proteinExistence type="predicted"/>
<dbReference type="GeneID" id="14309106"/>
<reference evidence="3" key="1">
    <citation type="submission" date="2011-12" db="EMBL/GenBank/DDBJ databases">
        <title>Complete sequence of Methanoregula formicicum SMSP.</title>
        <authorList>
            <person name="Lucas S."/>
            <person name="Han J."/>
            <person name="Lapidus A."/>
            <person name="Cheng J.-F."/>
            <person name="Goodwin L."/>
            <person name="Pitluck S."/>
            <person name="Peters L."/>
            <person name="Ovchinnikova G."/>
            <person name="Teshima H."/>
            <person name="Detter J.C."/>
            <person name="Han C."/>
            <person name="Tapia R."/>
            <person name="Land M."/>
            <person name="Hauser L."/>
            <person name="Kyrpides N."/>
            <person name="Ivanova N."/>
            <person name="Pagani I."/>
            <person name="Imachi H."/>
            <person name="Tamaki H."/>
            <person name="Sekiguchi Y."/>
            <person name="Kamagata Y."/>
            <person name="Cadillo-Quiroz H."/>
            <person name="Zinder S."/>
            <person name="Liu W.-T."/>
            <person name="Woyke T."/>
        </authorList>
    </citation>
    <scope>NUCLEOTIDE SEQUENCE [LARGE SCALE GENOMIC DNA]</scope>
    <source>
        <strain evidence="3">DSM 22288 / NBRC 105244 / SMSP</strain>
    </source>
</reference>
<accession>L0HCH0</accession>
<evidence type="ECO:0000259" key="1">
    <source>
        <dbReference type="Pfam" id="PF08242"/>
    </source>
</evidence>
<dbReference type="SUPFAM" id="SSF53335">
    <property type="entry name" value="S-adenosyl-L-methionine-dependent methyltransferases"/>
    <property type="match status" value="2"/>
</dbReference>
<evidence type="ECO:0000313" key="3">
    <source>
        <dbReference type="Proteomes" id="UP000010824"/>
    </source>
</evidence>
<protein>
    <submittedName>
        <fullName evidence="2">Putative O-methyltransferase</fullName>
    </submittedName>
</protein>